<name>A0A285SCB3_9RHOB</name>
<proteinExistence type="predicted"/>
<dbReference type="InterPro" id="IPR023984">
    <property type="entry name" value="rSAM_ocin_1"/>
</dbReference>
<sequence length="684" mass="76145">MTYVSPDTARPAPPEGRLDLALAVMPFGLCAIPSIGPATLKAALQARGKRARIYDFNLEYLAAIGPDLTQSWRLHDEIAYLWDFLPGEWLFSPRQSAEADIAYLEDLLRQSVVSGALIERLARLRPGAAAFADYAARRLAASGAPVVGFTTSFMQTQPSLATAAALKRLAPGVKILFGGANCFGDMGEALLEAYPQIDAVATGEAEQTLVSMVEALTSGETERVGRIPGYVTRGPAGINRRAELAAPVRMDDLPIPDFRDYFRTKADLEAMRGPLPDLPMFLPIETARGCWWGAKSHCTFCGLNADRMAFRSKSADRAVAEFEQQAQRWNLSKFFVVDNILDHGYFRSVLPRLAASERKYFVHYEIKANLRRHHFEAMRAAGVMKVQPGIESLDSEILKLMKKGITALQNIQTLKWLTEGGFDVSWFILTGFPGETLGQYEQMVKVLRRISHLIAPGNLAPVYIERFSPYQTRPEAFGIRLTGHSRWYDHAFPEIPQSLRSRIAYRFDYEDPQRDPQIDVFLQTRMKPLVEAWKADYRALGCTLHLLHAQGATVLALGPLARPERLILLPERYGRILRAADEIVARERLSSSPMPETEWDAMGARQISDQILQRYLSCFPDRVQDHRDRGRGKDAEDILGQLLASGLLLAEGDRVLALPVDAYAGQIASICDDAPARQPVMAGM</sequence>
<evidence type="ECO:0000313" key="9">
    <source>
        <dbReference type="Proteomes" id="UP000219111"/>
    </source>
</evidence>
<evidence type="ECO:0000256" key="1">
    <source>
        <dbReference type="ARBA" id="ARBA00001966"/>
    </source>
</evidence>
<dbReference type="GO" id="GO:0031419">
    <property type="term" value="F:cobalamin binding"/>
    <property type="evidence" value="ECO:0007669"/>
    <property type="project" value="InterPro"/>
</dbReference>
<evidence type="ECO:0000256" key="5">
    <source>
        <dbReference type="ARBA" id="ARBA00023014"/>
    </source>
</evidence>
<organism evidence="8 9">
    <name type="scientific">Rhodobacter maris</name>
    <dbReference type="NCBI Taxonomy" id="446682"/>
    <lineage>
        <taxon>Bacteria</taxon>
        <taxon>Pseudomonadati</taxon>
        <taxon>Pseudomonadota</taxon>
        <taxon>Alphaproteobacteria</taxon>
        <taxon>Rhodobacterales</taxon>
        <taxon>Rhodobacter group</taxon>
        <taxon>Rhodobacter</taxon>
    </lineage>
</organism>
<keyword evidence="9" id="KW-1185">Reference proteome</keyword>
<dbReference type="GO" id="GO:0046872">
    <property type="term" value="F:metal ion binding"/>
    <property type="evidence" value="ECO:0007669"/>
    <property type="project" value="UniProtKB-KW"/>
</dbReference>
<dbReference type="Pfam" id="PF04055">
    <property type="entry name" value="Radical_SAM"/>
    <property type="match status" value="1"/>
</dbReference>
<protein>
    <submittedName>
        <fullName evidence="8">Ribosomal peptide maturation radical SAM protein 1</fullName>
    </submittedName>
</protein>
<dbReference type="SMART" id="SM00729">
    <property type="entry name" value="Elp3"/>
    <property type="match status" value="1"/>
</dbReference>
<dbReference type="EMBL" id="OBMT01000003">
    <property type="protein sequence ID" value="SOC03429.1"/>
    <property type="molecule type" value="Genomic_DNA"/>
</dbReference>
<keyword evidence="5" id="KW-0411">Iron-sulfur</keyword>
<dbReference type="InterPro" id="IPR006638">
    <property type="entry name" value="Elp3/MiaA/NifB-like_rSAM"/>
</dbReference>
<keyword evidence="3" id="KW-0479">Metal-binding</keyword>
<evidence type="ECO:0000259" key="7">
    <source>
        <dbReference type="PROSITE" id="PS51918"/>
    </source>
</evidence>
<keyword evidence="2" id="KW-0949">S-adenosyl-L-methionine</keyword>
<dbReference type="CDD" id="cd01335">
    <property type="entry name" value="Radical_SAM"/>
    <property type="match status" value="1"/>
</dbReference>
<dbReference type="GO" id="GO:0005829">
    <property type="term" value="C:cytosol"/>
    <property type="evidence" value="ECO:0007669"/>
    <property type="project" value="TreeGrafter"/>
</dbReference>
<dbReference type="InterPro" id="IPR023404">
    <property type="entry name" value="rSAM_horseshoe"/>
</dbReference>
<dbReference type="PROSITE" id="PS51918">
    <property type="entry name" value="RADICAL_SAM"/>
    <property type="match status" value="1"/>
</dbReference>
<accession>A0A285SCB3</accession>
<dbReference type="InterPro" id="IPR058240">
    <property type="entry name" value="rSAM_sf"/>
</dbReference>
<evidence type="ECO:0000259" key="6">
    <source>
        <dbReference type="PROSITE" id="PS51332"/>
    </source>
</evidence>
<dbReference type="PANTHER" id="PTHR43409">
    <property type="entry name" value="ANAEROBIC MAGNESIUM-PROTOPORPHYRIN IX MONOMETHYL ESTER CYCLASE-RELATED"/>
    <property type="match status" value="1"/>
</dbReference>
<keyword evidence="4" id="KW-0408">Iron</keyword>
<dbReference type="PROSITE" id="PS51332">
    <property type="entry name" value="B12_BINDING"/>
    <property type="match status" value="1"/>
</dbReference>
<feature type="domain" description="Radical SAM core" evidence="7">
    <location>
        <begin position="276"/>
        <end position="506"/>
    </location>
</feature>
<gene>
    <name evidence="8" type="ORF">SAMN05877831_103360</name>
</gene>
<dbReference type="Proteomes" id="UP000219111">
    <property type="component" value="Unassembled WGS sequence"/>
</dbReference>
<dbReference type="InterPro" id="IPR006158">
    <property type="entry name" value="Cobalamin-bd"/>
</dbReference>
<dbReference type="Gene3D" id="3.40.50.280">
    <property type="entry name" value="Cobalamin-binding domain"/>
    <property type="match status" value="1"/>
</dbReference>
<dbReference type="PANTHER" id="PTHR43409:SF7">
    <property type="entry name" value="BLL1977 PROTEIN"/>
    <property type="match status" value="1"/>
</dbReference>
<dbReference type="GO" id="GO:0003824">
    <property type="term" value="F:catalytic activity"/>
    <property type="evidence" value="ECO:0007669"/>
    <property type="project" value="InterPro"/>
</dbReference>
<dbReference type="SFLD" id="SFLDG01082">
    <property type="entry name" value="B12-binding_domain_containing"/>
    <property type="match status" value="1"/>
</dbReference>
<evidence type="ECO:0000313" key="8">
    <source>
        <dbReference type="EMBL" id="SOC03429.1"/>
    </source>
</evidence>
<feature type="domain" description="B12-binding" evidence="6">
    <location>
        <begin position="132"/>
        <end position="223"/>
    </location>
</feature>
<dbReference type="InterPro" id="IPR007197">
    <property type="entry name" value="rSAM"/>
</dbReference>
<reference evidence="9" key="1">
    <citation type="submission" date="2017-08" db="EMBL/GenBank/DDBJ databases">
        <authorList>
            <person name="Varghese N."/>
            <person name="Submissions S."/>
        </authorList>
    </citation>
    <scope>NUCLEOTIDE SEQUENCE [LARGE SCALE GENOMIC DNA]</scope>
    <source>
        <strain evidence="9">JA276</strain>
    </source>
</reference>
<dbReference type="NCBIfam" id="TIGR03975">
    <property type="entry name" value="rSAM_ocin_1"/>
    <property type="match status" value="1"/>
</dbReference>
<evidence type="ECO:0000256" key="2">
    <source>
        <dbReference type="ARBA" id="ARBA00022691"/>
    </source>
</evidence>
<evidence type="ECO:0000256" key="4">
    <source>
        <dbReference type="ARBA" id="ARBA00023004"/>
    </source>
</evidence>
<dbReference type="SUPFAM" id="SSF102114">
    <property type="entry name" value="Radical SAM enzymes"/>
    <property type="match status" value="1"/>
</dbReference>
<dbReference type="RefSeq" id="WP_176518582.1">
    <property type="nucleotide sequence ID" value="NZ_OBMT01000003.1"/>
</dbReference>
<comment type="cofactor">
    <cofactor evidence="1">
        <name>[4Fe-4S] cluster</name>
        <dbReference type="ChEBI" id="CHEBI:49883"/>
    </cofactor>
</comment>
<evidence type="ECO:0000256" key="3">
    <source>
        <dbReference type="ARBA" id="ARBA00022723"/>
    </source>
</evidence>
<dbReference type="Gene3D" id="3.80.30.20">
    <property type="entry name" value="tm_1862 like domain"/>
    <property type="match status" value="1"/>
</dbReference>
<dbReference type="SFLD" id="SFLDF00324">
    <property type="entry name" value="bacteriocin_maturation"/>
    <property type="match status" value="1"/>
</dbReference>
<dbReference type="InterPro" id="IPR051198">
    <property type="entry name" value="BchE-like"/>
</dbReference>
<dbReference type="GO" id="GO:0051536">
    <property type="term" value="F:iron-sulfur cluster binding"/>
    <property type="evidence" value="ECO:0007669"/>
    <property type="project" value="UniProtKB-KW"/>
</dbReference>
<dbReference type="AlphaFoldDB" id="A0A285SCB3"/>
<dbReference type="SFLD" id="SFLDS00029">
    <property type="entry name" value="Radical_SAM"/>
    <property type="match status" value="1"/>
</dbReference>